<evidence type="ECO:0000313" key="4">
    <source>
        <dbReference type="Proteomes" id="UP000076420"/>
    </source>
</evidence>
<proteinExistence type="predicted"/>
<organism evidence="3 4">
    <name type="scientific">Biomphalaria glabrata</name>
    <name type="common">Bloodfluke planorb</name>
    <name type="synonym">Freshwater snail</name>
    <dbReference type="NCBI Taxonomy" id="6526"/>
    <lineage>
        <taxon>Eukaryota</taxon>
        <taxon>Metazoa</taxon>
        <taxon>Spiralia</taxon>
        <taxon>Lophotrochozoa</taxon>
        <taxon>Mollusca</taxon>
        <taxon>Gastropoda</taxon>
        <taxon>Heterobranchia</taxon>
        <taxon>Euthyneura</taxon>
        <taxon>Panpulmonata</taxon>
        <taxon>Hygrophila</taxon>
        <taxon>Lymnaeoidea</taxon>
        <taxon>Planorbidae</taxon>
        <taxon>Biomphalaria</taxon>
    </lineage>
</organism>
<dbReference type="VEuPathDB" id="VectorBase:BGLAX_040441"/>
<gene>
    <name evidence="3" type="primary">106074875</name>
</gene>
<keyword evidence="1" id="KW-0812">Transmembrane</keyword>
<dbReference type="RefSeq" id="XP_013091210.2">
    <property type="nucleotide sequence ID" value="XM_013235756.2"/>
</dbReference>
<sequence>MANKRSTRYLQASVLFIWIIAQANGGETSGPLLPTVPPPTDDENTLVQVAVVDQTRANRNLKARFNKQDADQFHQCMCRPDQEGCRVKVNGTIVDKNKGNFTGEMNPSYICQAKNDTNIGCDGFSPAPGVPPPSFKMIGEECTPREVSIYWHESQQADVSVKQGYASSMFSCANEKCGYFLDRKEDISNHPLVIALVVVCISLFLITSVVILICLVKTKRLKFGKRATTEDSRVSETEHSVKGMSNEKCESVSTVCSGKCVDPNGGKGYDNMGYQAWPPTSKLGAPDYEFEPPSYDSVFQPGEKKQGAPAECGLQPNYIQYKRNKDRAIVELSF</sequence>
<dbReference type="Proteomes" id="UP000076420">
    <property type="component" value="Unassembled WGS sequence"/>
</dbReference>
<feature type="transmembrane region" description="Helical" evidence="1">
    <location>
        <begin position="192"/>
        <end position="216"/>
    </location>
</feature>
<reference evidence="3" key="1">
    <citation type="submission" date="2020-05" db="UniProtKB">
        <authorList>
            <consortium name="EnsemblMetazoa"/>
        </authorList>
    </citation>
    <scope>IDENTIFICATION</scope>
    <source>
        <strain evidence="3">BB02</strain>
    </source>
</reference>
<dbReference type="VEuPathDB" id="VectorBase:BGLB027438"/>
<dbReference type="OrthoDB" id="10277940at2759"/>
<name>A0A2C9L649_BIOGL</name>
<accession>A0A2C9L649</accession>
<evidence type="ECO:0000256" key="2">
    <source>
        <dbReference type="SAM" id="SignalP"/>
    </source>
</evidence>
<keyword evidence="1" id="KW-0472">Membrane</keyword>
<evidence type="ECO:0000313" key="3">
    <source>
        <dbReference type="EnsemblMetazoa" id="BGLB027438-PA"/>
    </source>
</evidence>
<feature type="signal peptide" evidence="2">
    <location>
        <begin position="1"/>
        <end position="25"/>
    </location>
</feature>
<dbReference type="EnsemblMetazoa" id="BGLB027438-RA">
    <property type="protein sequence ID" value="BGLB027438-PA"/>
    <property type="gene ID" value="BGLB027438"/>
</dbReference>
<keyword evidence="1" id="KW-1133">Transmembrane helix</keyword>
<dbReference type="KEGG" id="bgt:106074875"/>
<dbReference type="AlphaFoldDB" id="A0A2C9L649"/>
<protein>
    <submittedName>
        <fullName evidence="3">Uncharacterized protein</fullName>
    </submittedName>
</protein>
<feature type="chain" id="PRO_5012587191" evidence="2">
    <location>
        <begin position="26"/>
        <end position="334"/>
    </location>
</feature>
<evidence type="ECO:0000256" key="1">
    <source>
        <dbReference type="SAM" id="Phobius"/>
    </source>
</evidence>
<keyword evidence="2" id="KW-0732">Signal</keyword>